<proteinExistence type="predicted"/>
<dbReference type="AlphaFoldDB" id="A0A5D0I410"/>
<keyword evidence="1" id="KW-0472">Membrane</keyword>
<name>A0A5D0I410_9FLAO</name>
<dbReference type="EMBL" id="VSDQ01000577">
    <property type="protein sequence ID" value="TYA78443.1"/>
    <property type="molecule type" value="Genomic_DNA"/>
</dbReference>
<dbReference type="OrthoDB" id="7069355at2"/>
<evidence type="ECO:0000313" key="4">
    <source>
        <dbReference type="Proteomes" id="UP000323930"/>
    </source>
</evidence>
<accession>A0A5D0I410</accession>
<keyword evidence="4" id="KW-1185">Reference proteome</keyword>
<gene>
    <name evidence="3" type="ORF">FUA24_08785</name>
</gene>
<reference evidence="3 4" key="1">
    <citation type="submission" date="2019-08" db="EMBL/GenBank/DDBJ databases">
        <title>Seonamhaeicola sediminis sp. nov., isolated from marine sediment.</title>
        <authorList>
            <person name="Cao W.R."/>
        </authorList>
    </citation>
    <scope>NUCLEOTIDE SEQUENCE [LARGE SCALE GENOMIC DNA]</scope>
    <source>
        <strain evidence="3 4">B011</strain>
    </source>
</reference>
<feature type="transmembrane region" description="Helical" evidence="1">
    <location>
        <begin position="50"/>
        <end position="70"/>
    </location>
</feature>
<feature type="transmembrane region" description="Helical" evidence="1">
    <location>
        <begin position="195"/>
        <end position="219"/>
    </location>
</feature>
<keyword evidence="1" id="KW-1133">Transmembrane helix</keyword>
<sequence length="222" mass="25885">MATNIIDFEGSKDYLEKSFLEELNYKIWSTRSSRFNADKRLKTRAKLSNISLAILSAYLIIAGLMSVYNVNVGNDVNLINYAITGLSILLLVFSQYENAQDYKLNAKIFHDCGLELSVLYNELRVFKTIKKNPANSEIYEFAKNLSERYQMVLKNYDNHATIDFDLFQIRNLSYFKKVAPEKVTPFNILKVKAKYYWMVYGWYSIMIIIPPILFTLLFVNLL</sequence>
<organism evidence="3 4">
    <name type="scientific">Seonamhaeicola marinus</name>
    <dbReference type="NCBI Taxonomy" id="1912246"/>
    <lineage>
        <taxon>Bacteria</taxon>
        <taxon>Pseudomonadati</taxon>
        <taxon>Bacteroidota</taxon>
        <taxon>Flavobacteriia</taxon>
        <taxon>Flavobacteriales</taxon>
        <taxon>Flavobacteriaceae</taxon>
    </lineage>
</organism>
<evidence type="ECO:0000313" key="3">
    <source>
        <dbReference type="EMBL" id="TYA78443.1"/>
    </source>
</evidence>
<dbReference type="InterPro" id="IPR041115">
    <property type="entry name" value="SLATT_5"/>
</dbReference>
<comment type="caution">
    <text evidence="3">The sequence shown here is derived from an EMBL/GenBank/DDBJ whole genome shotgun (WGS) entry which is preliminary data.</text>
</comment>
<dbReference type="RefSeq" id="WP_148541445.1">
    <property type="nucleotide sequence ID" value="NZ_VSDQ01000577.1"/>
</dbReference>
<dbReference type="Pfam" id="PF18160">
    <property type="entry name" value="SLATT_5"/>
    <property type="match status" value="1"/>
</dbReference>
<dbReference type="NCBIfam" id="NF033631">
    <property type="entry name" value="SLATT_5"/>
    <property type="match status" value="1"/>
</dbReference>
<protein>
    <submittedName>
        <fullName evidence="3">SLATT domain-containing protein</fullName>
    </submittedName>
</protein>
<keyword evidence="1" id="KW-0812">Transmembrane</keyword>
<feature type="domain" description="SMODS and SLOG-associating 2TM effector" evidence="2">
    <location>
        <begin position="17"/>
        <end position="215"/>
    </location>
</feature>
<feature type="transmembrane region" description="Helical" evidence="1">
    <location>
        <begin position="76"/>
        <end position="93"/>
    </location>
</feature>
<evidence type="ECO:0000256" key="1">
    <source>
        <dbReference type="SAM" id="Phobius"/>
    </source>
</evidence>
<dbReference type="Proteomes" id="UP000323930">
    <property type="component" value="Unassembled WGS sequence"/>
</dbReference>
<evidence type="ECO:0000259" key="2">
    <source>
        <dbReference type="Pfam" id="PF18160"/>
    </source>
</evidence>